<evidence type="ECO:0000259" key="2">
    <source>
        <dbReference type="Pfam" id="PF07859"/>
    </source>
</evidence>
<accession>W0FQX9</accession>
<feature type="domain" description="Alpha/beta hydrolase fold-3" evidence="2">
    <location>
        <begin position="72"/>
        <end position="274"/>
    </location>
</feature>
<name>W0FQX9_9BACT</name>
<dbReference type="InterPro" id="IPR029058">
    <property type="entry name" value="AB_hydrolase_fold"/>
</dbReference>
<evidence type="ECO:0000313" key="3">
    <source>
        <dbReference type="EMBL" id="AHF25262.1"/>
    </source>
</evidence>
<keyword evidence="1" id="KW-0378">Hydrolase</keyword>
<evidence type="ECO:0000256" key="1">
    <source>
        <dbReference type="ARBA" id="ARBA00022801"/>
    </source>
</evidence>
<dbReference type="GO" id="GO:0016787">
    <property type="term" value="F:hydrolase activity"/>
    <property type="evidence" value="ECO:0007669"/>
    <property type="project" value="UniProtKB-KW"/>
</dbReference>
<dbReference type="PANTHER" id="PTHR48081">
    <property type="entry name" value="AB HYDROLASE SUPERFAMILY PROTEIN C4A8.06C"/>
    <property type="match status" value="1"/>
</dbReference>
<dbReference type="SUPFAM" id="SSF53474">
    <property type="entry name" value="alpha/beta-Hydrolases"/>
    <property type="match status" value="1"/>
</dbReference>
<dbReference type="InterPro" id="IPR050300">
    <property type="entry name" value="GDXG_lipolytic_enzyme"/>
</dbReference>
<protein>
    <submittedName>
        <fullName evidence="3">Lipase/esterase</fullName>
    </submittedName>
</protein>
<dbReference type="Pfam" id="PF07859">
    <property type="entry name" value="Abhydrolase_3"/>
    <property type="match status" value="1"/>
</dbReference>
<reference evidence="3" key="1">
    <citation type="journal article" date="2013" name="PLoS ONE">
        <title>Metagenomic insights into the carbohydrate-active enzymes carried by the microorganisms adhering to solid digesta in the rumen of cows.</title>
        <authorList>
            <person name="Wang L."/>
            <person name="Hatem A."/>
            <person name="Catalyurek U.V."/>
            <person name="Morrison M."/>
            <person name="Yu Z."/>
        </authorList>
    </citation>
    <scope>NUCLEOTIDE SEQUENCE</scope>
</reference>
<dbReference type="Gene3D" id="3.40.50.1820">
    <property type="entry name" value="alpha/beta hydrolase"/>
    <property type="match status" value="1"/>
</dbReference>
<dbReference type="EMBL" id="KC246826">
    <property type="protein sequence ID" value="AHF25262.1"/>
    <property type="molecule type" value="Genomic_DNA"/>
</dbReference>
<organism evidence="3">
    <name type="scientific">uncultured bacterium Contig1604</name>
    <dbReference type="NCBI Taxonomy" id="1393470"/>
    <lineage>
        <taxon>Bacteria</taxon>
        <taxon>environmental samples</taxon>
    </lineage>
</organism>
<dbReference type="PANTHER" id="PTHR48081:SF8">
    <property type="entry name" value="ALPHA_BETA HYDROLASE FOLD-3 DOMAIN-CONTAINING PROTEIN-RELATED"/>
    <property type="match status" value="1"/>
</dbReference>
<dbReference type="AlphaFoldDB" id="W0FQX9"/>
<sequence>MSILHSIIFRAVKHGQTSYDPQRPIDYEAKRAAQEKITPQGLPHGVCAREVQEAEVSGELLYAEGNPEDTTVLYIHGGGFVAGSTKTVRPFTGRLVKLLGLNVLSISYRLAPEHPYPAAHEDCMSAYHWLLRQPFGKQIVIMGESAGGNLVLGTVLHAKDKGLRLPECSVLMAPTVQYDQVFPSYIENLKTDCMVSNLSEETRAVYLCSDDPAALHDPYFAPYYGDFVGFPTTLLIASDSEVLRDDAIFLQDKMRKAGVKSELKLYHGLMHTFPLIPAIPESKQAYREIRAFVDKTLRGAAS</sequence>
<proteinExistence type="predicted"/>
<dbReference type="InterPro" id="IPR013094">
    <property type="entry name" value="AB_hydrolase_3"/>
</dbReference>